<dbReference type="Proteomes" id="UP000034753">
    <property type="component" value="Unassembled WGS sequence"/>
</dbReference>
<evidence type="ECO:0000256" key="1">
    <source>
        <dbReference type="SAM" id="Phobius"/>
    </source>
</evidence>
<keyword evidence="1" id="KW-0472">Membrane</keyword>
<protein>
    <submittedName>
        <fullName evidence="2">Uncharacterized protein</fullName>
    </submittedName>
</protein>
<feature type="transmembrane region" description="Helical" evidence="1">
    <location>
        <begin position="84"/>
        <end position="103"/>
    </location>
</feature>
<dbReference type="EMBL" id="LCBN01000078">
    <property type="protein sequence ID" value="KKS11270.1"/>
    <property type="molecule type" value="Genomic_DNA"/>
</dbReference>
<proteinExistence type="predicted"/>
<keyword evidence="1" id="KW-1133">Transmembrane helix</keyword>
<dbReference type="AlphaFoldDB" id="A0A0G0WEA7"/>
<gene>
    <name evidence="2" type="ORF">UU67_C0078G0004</name>
</gene>
<evidence type="ECO:0000313" key="3">
    <source>
        <dbReference type="Proteomes" id="UP000034753"/>
    </source>
</evidence>
<comment type="caution">
    <text evidence="2">The sequence shown here is derived from an EMBL/GenBank/DDBJ whole genome shotgun (WGS) entry which is preliminary data.</text>
</comment>
<keyword evidence="1" id="KW-0812">Transmembrane</keyword>
<organism evidence="2 3">
    <name type="scientific">Candidatus Daviesbacteria bacterium GW2011_GWB1_41_5</name>
    <dbReference type="NCBI Taxonomy" id="1618429"/>
    <lineage>
        <taxon>Bacteria</taxon>
        <taxon>Candidatus Daviesiibacteriota</taxon>
    </lineage>
</organism>
<feature type="transmembrane region" description="Helical" evidence="1">
    <location>
        <begin position="57"/>
        <end position="78"/>
    </location>
</feature>
<evidence type="ECO:0000313" key="2">
    <source>
        <dbReference type="EMBL" id="KKS11270.1"/>
    </source>
</evidence>
<sequence>MTYIEDKTETELVDDAGSRVIGTESGLKAQFAQAELTRRLMESIKNLDNSTARYSQVLVGLTLAILVIGYLQLVWSVFASPYPQIVQFFVGAMLTAVIGIAIAKIEKDFW</sequence>
<name>A0A0G0WEA7_9BACT</name>
<reference evidence="2 3" key="1">
    <citation type="journal article" date="2015" name="Nature">
        <title>rRNA introns, odd ribosomes, and small enigmatic genomes across a large radiation of phyla.</title>
        <authorList>
            <person name="Brown C.T."/>
            <person name="Hug L.A."/>
            <person name="Thomas B.C."/>
            <person name="Sharon I."/>
            <person name="Castelle C.J."/>
            <person name="Singh A."/>
            <person name="Wilkins M.J."/>
            <person name="Williams K.H."/>
            <person name="Banfield J.F."/>
        </authorList>
    </citation>
    <scope>NUCLEOTIDE SEQUENCE [LARGE SCALE GENOMIC DNA]</scope>
</reference>
<accession>A0A0G0WEA7</accession>